<evidence type="ECO:0000313" key="2">
    <source>
        <dbReference type="EMBL" id="KAK2944524.1"/>
    </source>
</evidence>
<accession>A0ABQ9WYD6</accession>
<keyword evidence="1" id="KW-1133">Transmembrane helix</keyword>
<reference evidence="2 3" key="1">
    <citation type="journal article" date="2022" name="bioRxiv">
        <title>Genomics of Preaxostyla Flagellates Illuminates Evolutionary Transitions and the Path Towards Mitochondrial Loss.</title>
        <authorList>
            <person name="Novak L.V.F."/>
            <person name="Treitli S.C."/>
            <person name="Pyrih J."/>
            <person name="Halakuc P."/>
            <person name="Pipaliya S.V."/>
            <person name="Vacek V."/>
            <person name="Brzon O."/>
            <person name="Soukal P."/>
            <person name="Eme L."/>
            <person name="Dacks J.B."/>
            <person name="Karnkowska A."/>
            <person name="Elias M."/>
            <person name="Hampl V."/>
        </authorList>
    </citation>
    <scope>NUCLEOTIDE SEQUENCE [LARGE SCALE GENOMIC DNA]</scope>
    <source>
        <strain evidence="2">NAU3</strain>
        <tissue evidence="2">Gut</tissue>
    </source>
</reference>
<dbReference type="Proteomes" id="UP001281761">
    <property type="component" value="Unassembled WGS sequence"/>
</dbReference>
<proteinExistence type="predicted"/>
<comment type="caution">
    <text evidence="2">The sequence shown here is derived from an EMBL/GenBank/DDBJ whole genome shotgun (WGS) entry which is preliminary data.</text>
</comment>
<feature type="transmembrane region" description="Helical" evidence="1">
    <location>
        <begin position="217"/>
        <end position="237"/>
    </location>
</feature>
<keyword evidence="3" id="KW-1185">Reference proteome</keyword>
<organism evidence="2 3">
    <name type="scientific">Blattamonas nauphoetae</name>
    <dbReference type="NCBI Taxonomy" id="2049346"/>
    <lineage>
        <taxon>Eukaryota</taxon>
        <taxon>Metamonada</taxon>
        <taxon>Preaxostyla</taxon>
        <taxon>Oxymonadida</taxon>
        <taxon>Blattamonas</taxon>
    </lineage>
</organism>
<keyword evidence="1" id="KW-0472">Membrane</keyword>
<keyword evidence="1" id="KW-0812">Transmembrane</keyword>
<dbReference type="EMBL" id="JARBJD010000295">
    <property type="protein sequence ID" value="KAK2944524.1"/>
    <property type="molecule type" value="Genomic_DNA"/>
</dbReference>
<name>A0ABQ9WYD6_9EUKA</name>
<gene>
    <name evidence="2" type="ORF">BLNAU_20573</name>
</gene>
<protein>
    <submittedName>
        <fullName evidence="2">Uncharacterized protein</fullName>
    </submittedName>
</protein>
<sequence length="266" mass="30185">MQTKEHRRLNSQIESTSPKPITDLNERLLHLQTTMCNTTAQMTEQLGKINSWMMQYDSILRSLDENRRSDLLRESRFQRWSKTGAAAIELFDEDFIIKTGDTFTLRERPEIEQTNFVPKTLFSPIISSDVAQLSFSITHSVGGYSYGAISANLIDTGTRSDICSEQTGRACWRQPYEPAVNLGAAEAPLLRHTGLLVLEADCRDGRRTVKLLMGRKVYSVIYVNLTLPFRFVITLLHPTVSVTVKSLTFTAKPTQKGGRKEYDFLE</sequence>
<evidence type="ECO:0000256" key="1">
    <source>
        <dbReference type="SAM" id="Phobius"/>
    </source>
</evidence>
<evidence type="ECO:0000313" key="3">
    <source>
        <dbReference type="Proteomes" id="UP001281761"/>
    </source>
</evidence>